<keyword evidence="11" id="KW-0812">Transmembrane</keyword>
<dbReference type="NCBIfam" id="NF006827">
    <property type="entry name" value="PRK09348.1"/>
    <property type="match status" value="1"/>
</dbReference>
<dbReference type="InterPro" id="IPR006194">
    <property type="entry name" value="Gly-tRNA-synth_heterodimer"/>
</dbReference>
<dbReference type="Pfam" id="PF02092">
    <property type="entry name" value="tRNA_synt_2f"/>
    <property type="match status" value="1"/>
</dbReference>
<comment type="catalytic activity">
    <reaction evidence="10">
        <text>tRNA(Gly) + glycine + ATP = glycyl-tRNA(Gly) + AMP + diphosphate</text>
        <dbReference type="Rhea" id="RHEA:16013"/>
        <dbReference type="Rhea" id="RHEA-COMP:9664"/>
        <dbReference type="Rhea" id="RHEA-COMP:9683"/>
        <dbReference type="ChEBI" id="CHEBI:30616"/>
        <dbReference type="ChEBI" id="CHEBI:33019"/>
        <dbReference type="ChEBI" id="CHEBI:57305"/>
        <dbReference type="ChEBI" id="CHEBI:78442"/>
        <dbReference type="ChEBI" id="CHEBI:78522"/>
        <dbReference type="ChEBI" id="CHEBI:456215"/>
        <dbReference type="EC" id="6.1.1.14"/>
    </reaction>
</comment>
<dbReference type="PANTHER" id="PTHR30075:SF2">
    <property type="entry name" value="GLYCINE--TRNA LIGASE, CHLOROPLASTIC_MITOCHONDRIAL 2"/>
    <property type="match status" value="1"/>
</dbReference>
<dbReference type="PRINTS" id="PR01044">
    <property type="entry name" value="TRNASYNTHGA"/>
</dbReference>
<reference evidence="13" key="1">
    <citation type="submission" date="2020-07" db="EMBL/GenBank/DDBJ databases">
        <title>Multicomponent nature underlies the extraordinary mechanical properties of spider dragline silk.</title>
        <authorList>
            <person name="Kono N."/>
            <person name="Nakamura H."/>
            <person name="Mori M."/>
            <person name="Yoshida Y."/>
            <person name="Ohtoshi R."/>
            <person name="Malay A.D."/>
            <person name="Moran D.A.P."/>
            <person name="Tomita M."/>
            <person name="Numata K."/>
            <person name="Arakawa K."/>
        </authorList>
    </citation>
    <scope>NUCLEOTIDE SEQUENCE</scope>
</reference>
<dbReference type="HAMAP" id="MF_00254">
    <property type="entry name" value="Gly_tRNA_synth_alpha"/>
    <property type="match status" value="1"/>
</dbReference>
<keyword evidence="8" id="KW-0648">Protein biosynthesis</keyword>
<dbReference type="EMBL" id="BMAO01011793">
    <property type="protein sequence ID" value="GFQ76552.1"/>
    <property type="molecule type" value="Genomic_DNA"/>
</dbReference>
<keyword evidence="7" id="KW-0067">ATP-binding</keyword>
<organism evidence="13 14">
    <name type="scientific">Trichonephila clavata</name>
    <name type="common">Joro spider</name>
    <name type="synonym">Nephila clavata</name>
    <dbReference type="NCBI Taxonomy" id="2740835"/>
    <lineage>
        <taxon>Eukaryota</taxon>
        <taxon>Metazoa</taxon>
        <taxon>Ecdysozoa</taxon>
        <taxon>Arthropoda</taxon>
        <taxon>Chelicerata</taxon>
        <taxon>Arachnida</taxon>
        <taxon>Araneae</taxon>
        <taxon>Araneomorphae</taxon>
        <taxon>Entelegynae</taxon>
        <taxon>Araneoidea</taxon>
        <taxon>Nephilidae</taxon>
        <taxon>Trichonephila</taxon>
    </lineage>
</organism>
<dbReference type="PROSITE" id="PS50861">
    <property type="entry name" value="AA_TRNA_LIGASE_II_GLYAB"/>
    <property type="match status" value="2"/>
</dbReference>
<evidence type="ECO:0000259" key="12">
    <source>
        <dbReference type="Pfam" id="PF05746"/>
    </source>
</evidence>
<comment type="caution">
    <text evidence="13">The sequence shown here is derived from an EMBL/GenBank/DDBJ whole genome shotgun (WGS) entry which is preliminary data.</text>
</comment>
<evidence type="ECO:0000256" key="8">
    <source>
        <dbReference type="ARBA" id="ARBA00022917"/>
    </source>
</evidence>
<evidence type="ECO:0000256" key="9">
    <source>
        <dbReference type="ARBA" id="ARBA00023146"/>
    </source>
</evidence>
<sequence length="1022" mass="115461">MPDSGMVVAAVFTKLAIVMLVMQLIGIFIFHAQDPSANSGEDIVIQIASGQVLTVALSMPAIMSIYYAYKKCTICVNLQSIIKELQDFWASEGCVILHPYTSEVGAGTLHPATIMSAIDTKSTKIAYLQPVIRPADGRYSDNPNRLYQHHQYQVIIKPSGNNLQDVYLDSLKALGISTEKYDIKFVEDDWENPSVGASGLGWEVTCNGMEVTQLTYIQQVGGIDCKMIPGEVAYGLERLAMCIQGVDNVYDITWNDNGVTYGNIFKQREYEFSYLALDYYDTKVVQQQFEDTEKLCKFLIEKELPMAAYDQCIKTSHLLNLLDARGVLGVNERTAYIEEIPPRMQNVAAVQVKSYITSAFNKNNLRFASIEVFVTARRITLFVDNISASELKDSNNEVKGPNINAPKSAIEGFLRKYQKNEEDLLVRKVNNEDFYFIKRESCSFNIQEFLKNQLGEILKNFSWPKSMRWGKGKERWVRPIKNILCILNDEIIPVSFAGITASNTTYGHRFLSSGTALTVKAPKDYFELLEKNSVILQMDKRKQFILDQINKFTKEQNLQLEKNDYLLNELTGLIEWPIVLFGEVNQEKSFGLPKEVILSIINTQQKYLALSNGKRISHFVTVVNVNNGEVTKGHERILEARLADAQFLISQDKKEDLDHYVKKLDSILFHASLGSVGEKVKRITALSKYIAIFIPHALLIKVERAAYLAKADLATSIVREFPELQGAMGGYYASYFHEDKEIVEAITEHYKPIGPEQECSKSPSAIAVSIADKVDSLVGLIAAGEKISGSYDQFGLRRMTIGIIRTILENNLHIPIRLMIDKSVSLYLRLLFNKNTTSVDKPNRKQISELVFRFCLERFKVILRNKGVSQGIVDSILWTDMNDLLTAEKRAVIFDCYLSTPEGEQILSTYKRVSNMMSKVRKSDGTTYSASYGKRFLIENEEIVLSNCAITACKNIKQAIKNNHFNAALDELAGFAPLVNRFMDSVKINCDSDKLRRNRLSLLENVVSIFHLVADFNLIQVK</sequence>
<keyword evidence="9" id="KW-0030">Aminoacyl-tRNA synthetase</keyword>
<dbReference type="NCBIfam" id="TIGR00211">
    <property type="entry name" value="glyS"/>
    <property type="match status" value="1"/>
</dbReference>
<evidence type="ECO:0000256" key="2">
    <source>
        <dbReference type="ARBA" id="ARBA00008226"/>
    </source>
</evidence>
<keyword evidence="6" id="KW-0547">Nucleotide-binding</keyword>
<evidence type="ECO:0000256" key="6">
    <source>
        <dbReference type="ARBA" id="ARBA00022741"/>
    </source>
</evidence>
<dbReference type="Gene3D" id="1.20.58.180">
    <property type="entry name" value="Class II aaRS and biotin synthetases, domain 2"/>
    <property type="match status" value="1"/>
</dbReference>
<dbReference type="GO" id="GO:0005524">
    <property type="term" value="F:ATP binding"/>
    <property type="evidence" value="ECO:0007669"/>
    <property type="project" value="UniProtKB-KW"/>
</dbReference>
<protein>
    <recommendedName>
        <fullName evidence="3">glycine--tRNA ligase</fullName>
        <ecNumber evidence="3">6.1.1.14</ecNumber>
    </recommendedName>
</protein>
<dbReference type="Pfam" id="PF05746">
    <property type="entry name" value="DALR_1"/>
    <property type="match status" value="1"/>
</dbReference>
<keyword evidence="11" id="KW-0472">Membrane</keyword>
<comment type="similarity">
    <text evidence="2">Belongs to the class-II aminoacyl-tRNA synthetase family.</text>
</comment>
<dbReference type="Proteomes" id="UP000887116">
    <property type="component" value="Unassembled WGS sequence"/>
</dbReference>
<keyword evidence="5" id="KW-0436">Ligase</keyword>
<evidence type="ECO:0000256" key="4">
    <source>
        <dbReference type="ARBA" id="ARBA00022490"/>
    </source>
</evidence>
<dbReference type="SUPFAM" id="SSF55681">
    <property type="entry name" value="Class II aaRS and biotin synthetases"/>
    <property type="match status" value="1"/>
</dbReference>
<name>A0A8X6FCQ5_TRICU</name>
<accession>A0A8X6FCQ5</accession>
<evidence type="ECO:0000256" key="3">
    <source>
        <dbReference type="ARBA" id="ARBA00012829"/>
    </source>
</evidence>
<keyword evidence="11" id="KW-1133">Transmembrane helix</keyword>
<dbReference type="GO" id="GO:0004814">
    <property type="term" value="F:arginine-tRNA ligase activity"/>
    <property type="evidence" value="ECO:0007669"/>
    <property type="project" value="InterPro"/>
</dbReference>
<evidence type="ECO:0000256" key="7">
    <source>
        <dbReference type="ARBA" id="ARBA00022840"/>
    </source>
</evidence>
<feature type="transmembrane region" description="Helical" evidence="11">
    <location>
        <begin position="6"/>
        <end position="31"/>
    </location>
</feature>
<keyword evidence="14" id="KW-1185">Reference proteome</keyword>
<dbReference type="InterPro" id="IPR015944">
    <property type="entry name" value="Gly-tRNA-synth_bsu"/>
</dbReference>
<keyword evidence="4" id="KW-0963">Cytoplasm</keyword>
<dbReference type="GO" id="GO:0004820">
    <property type="term" value="F:glycine-tRNA ligase activity"/>
    <property type="evidence" value="ECO:0007669"/>
    <property type="project" value="UniProtKB-EC"/>
</dbReference>
<dbReference type="AlphaFoldDB" id="A0A8X6FCQ5"/>
<dbReference type="SUPFAM" id="SSF109604">
    <property type="entry name" value="HD-domain/PDEase-like"/>
    <property type="match status" value="1"/>
</dbReference>
<evidence type="ECO:0000313" key="14">
    <source>
        <dbReference type="Proteomes" id="UP000887116"/>
    </source>
</evidence>
<evidence type="ECO:0000256" key="1">
    <source>
        <dbReference type="ARBA" id="ARBA00004496"/>
    </source>
</evidence>
<dbReference type="HAMAP" id="MF_00255">
    <property type="entry name" value="Gly_tRNA_synth_beta"/>
    <property type="match status" value="1"/>
</dbReference>
<proteinExistence type="inferred from homology"/>
<dbReference type="GO" id="GO:0005829">
    <property type="term" value="C:cytosol"/>
    <property type="evidence" value="ECO:0007669"/>
    <property type="project" value="TreeGrafter"/>
</dbReference>
<evidence type="ECO:0000256" key="11">
    <source>
        <dbReference type="SAM" id="Phobius"/>
    </source>
</evidence>
<dbReference type="InterPro" id="IPR002310">
    <property type="entry name" value="Gly-tRNA_ligase_asu"/>
</dbReference>
<dbReference type="GO" id="GO:0006420">
    <property type="term" value="P:arginyl-tRNA aminoacylation"/>
    <property type="evidence" value="ECO:0007669"/>
    <property type="project" value="InterPro"/>
</dbReference>
<evidence type="ECO:0000313" key="13">
    <source>
        <dbReference type="EMBL" id="GFQ76552.1"/>
    </source>
</evidence>
<dbReference type="NCBIfam" id="TIGR00388">
    <property type="entry name" value="glyQ"/>
    <property type="match status" value="1"/>
</dbReference>
<evidence type="ECO:0000256" key="5">
    <source>
        <dbReference type="ARBA" id="ARBA00022598"/>
    </source>
</evidence>
<dbReference type="InterPro" id="IPR008909">
    <property type="entry name" value="DALR_anticod-bd"/>
</dbReference>
<dbReference type="GO" id="GO:0006426">
    <property type="term" value="P:glycyl-tRNA aminoacylation"/>
    <property type="evidence" value="ECO:0007669"/>
    <property type="project" value="InterPro"/>
</dbReference>
<gene>
    <name evidence="13" type="primary">EDD1</name>
    <name evidence="13" type="ORF">TNCT_635161</name>
</gene>
<comment type="subcellular location">
    <subcellularLocation>
        <location evidence="1">Cytoplasm</location>
    </subcellularLocation>
</comment>
<evidence type="ECO:0000256" key="10">
    <source>
        <dbReference type="ARBA" id="ARBA00047937"/>
    </source>
</evidence>
<dbReference type="EC" id="6.1.1.14" evidence="3"/>
<dbReference type="OrthoDB" id="6753009at2759"/>
<dbReference type="InterPro" id="IPR045864">
    <property type="entry name" value="aa-tRNA-synth_II/BPL/LPL"/>
</dbReference>
<dbReference type="Gene3D" id="3.30.930.10">
    <property type="entry name" value="Bira Bifunctional Protein, Domain 2"/>
    <property type="match status" value="1"/>
</dbReference>
<dbReference type="PANTHER" id="PTHR30075">
    <property type="entry name" value="GLYCYL-TRNA SYNTHETASE"/>
    <property type="match status" value="1"/>
</dbReference>
<feature type="domain" description="DALR anticodon binding" evidence="12">
    <location>
        <begin position="907"/>
        <end position="1011"/>
    </location>
</feature>